<dbReference type="Gene3D" id="3.90.1340.10">
    <property type="entry name" value="Phage tail collar domain"/>
    <property type="match status" value="1"/>
</dbReference>
<dbReference type="SUPFAM" id="SSF88874">
    <property type="entry name" value="Receptor-binding domain of short tail fibre protein gp12"/>
    <property type="match status" value="1"/>
</dbReference>
<dbReference type="PATRIC" id="fig|883077.3.peg.1723"/>
<evidence type="ECO:0000313" key="2">
    <source>
        <dbReference type="EMBL" id="EJZ84933.1"/>
    </source>
</evidence>
<dbReference type="EMBL" id="AGWQ01000010">
    <property type="protein sequence ID" value="EJZ84933.1"/>
    <property type="molecule type" value="Genomic_DNA"/>
</dbReference>
<dbReference type="eggNOG" id="COG4675">
    <property type="taxonomic scope" value="Bacteria"/>
</dbReference>
<dbReference type="STRING" id="883077.HMPREF9241_01709"/>
<feature type="domain" description="Phage tail collar" evidence="1">
    <location>
        <begin position="93"/>
        <end position="145"/>
    </location>
</feature>
<accession>K0YNE8</accession>
<dbReference type="Pfam" id="PF07484">
    <property type="entry name" value="Collar"/>
    <property type="match status" value="1"/>
</dbReference>
<dbReference type="RefSeq" id="WP_006681905.1">
    <property type="nucleotide sequence ID" value="NZ_JH815212.1"/>
</dbReference>
<proteinExistence type="predicted"/>
<comment type="caution">
    <text evidence="2">The sequence shown here is derived from an EMBL/GenBank/DDBJ whole genome shotgun (WGS) entry which is preliminary data.</text>
</comment>
<evidence type="ECO:0000313" key="3">
    <source>
        <dbReference type="Proteomes" id="UP000003994"/>
    </source>
</evidence>
<name>K0YNE8_9ACTO</name>
<evidence type="ECO:0000259" key="1">
    <source>
        <dbReference type="Pfam" id="PF07484"/>
    </source>
</evidence>
<reference evidence="2 3" key="1">
    <citation type="submission" date="2012-07" db="EMBL/GenBank/DDBJ databases">
        <title>The Genome Sequence of Actinomyces turicensis ACS-279-V-COL4.</title>
        <authorList>
            <consortium name="The Broad Institute Genome Sequencing Platform"/>
            <person name="Earl A."/>
            <person name="Ward D."/>
            <person name="Feldgarden M."/>
            <person name="Gevers D."/>
            <person name="Saerens B."/>
            <person name="Vaneechoutte M."/>
            <person name="Walker B."/>
            <person name="Young S.K."/>
            <person name="Zeng Q."/>
            <person name="Gargeya S."/>
            <person name="Fitzgerald M."/>
            <person name="Haas B."/>
            <person name="Abouelleil A."/>
            <person name="Alvarado L."/>
            <person name="Arachchi H.M."/>
            <person name="Berlin A."/>
            <person name="Chapman S.B."/>
            <person name="Goldberg J."/>
            <person name="Griggs A."/>
            <person name="Gujja S."/>
            <person name="Hansen M."/>
            <person name="Howarth C."/>
            <person name="Imamovic A."/>
            <person name="Larimer J."/>
            <person name="McCowen C."/>
            <person name="Montmayeur A."/>
            <person name="Murphy C."/>
            <person name="Neiman D."/>
            <person name="Pearson M."/>
            <person name="Priest M."/>
            <person name="Roberts A."/>
            <person name="Saif S."/>
            <person name="Shea T."/>
            <person name="Sisk P."/>
            <person name="Sykes S."/>
            <person name="Wortman J."/>
            <person name="Nusbaum C."/>
            <person name="Birren B."/>
        </authorList>
    </citation>
    <scope>NUCLEOTIDE SEQUENCE [LARGE SCALE GENOMIC DNA]</scope>
    <source>
        <strain evidence="2 3">ACS-279-V-Col4</strain>
    </source>
</reference>
<protein>
    <recommendedName>
        <fullName evidence="1">Phage tail collar domain-containing protein</fullName>
    </recommendedName>
</protein>
<keyword evidence="3" id="KW-1185">Reference proteome</keyword>
<dbReference type="InterPro" id="IPR011083">
    <property type="entry name" value="Phage_tail_collar_dom"/>
</dbReference>
<dbReference type="HOGENOM" id="CLU_1145322_0_0_11"/>
<dbReference type="CDD" id="cd22641">
    <property type="entry name" value="C24-like"/>
    <property type="match status" value="1"/>
</dbReference>
<dbReference type="InterPro" id="IPR037053">
    <property type="entry name" value="Phage_tail_collar_dom_sf"/>
</dbReference>
<organism evidence="2 3">
    <name type="scientific">Schaalia turicensis ACS-279-V-Col4</name>
    <dbReference type="NCBI Taxonomy" id="883077"/>
    <lineage>
        <taxon>Bacteria</taxon>
        <taxon>Bacillati</taxon>
        <taxon>Actinomycetota</taxon>
        <taxon>Actinomycetes</taxon>
        <taxon>Actinomycetales</taxon>
        <taxon>Actinomycetaceae</taxon>
        <taxon>Schaalia</taxon>
    </lineage>
</organism>
<gene>
    <name evidence="2" type="ORF">HMPREF9241_01709</name>
</gene>
<dbReference type="AlphaFoldDB" id="K0YNE8"/>
<sequence length="242" mass="25803">MSTLDYLVSQIARIRHQLDQTASYRWATVTNVNPLRIKFDGETQVLPVSPVNLAGALQVGYRVWVLSVQRRAFVIGSAQTGDATATSDPTPAGVMSLYAGASAPQGWLECDGSSYPKATYPRLAAALGFTGSGSSFTVPDMRGRFFLGSSTAYARGSVGGEATHTLTISEMPSHGHEIAPGNAHSQRLNLFKTDAQNGNKWDLMSYRSSTTDPASAVALPAGGGKPHNNMPPYFAGLFIIKY</sequence>
<dbReference type="Proteomes" id="UP000003994">
    <property type="component" value="Unassembled WGS sequence"/>
</dbReference>